<organism evidence="2 3">
    <name type="scientific">Lacticaseibacillus chiayiensis</name>
    <dbReference type="NCBI Taxonomy" id="2100821"/>
    <lineage>
        <taxon>Bacteria</taxon>
        <taxon>Bacillati</taxon>
        <taxon>Bacillota</taxon>
        <taxon>Bacilli</taxon>
        <taxon>Lactobacillales</taxon>
        <taxon>Lactobacillaceae</taxon>
        <taxon>Lacticaseibacillus</taxon>
    </lineage>
</organism>
<dbReference type="InterPro" id="IPR045620">
    <property type="entry name" value="DUF6442"/>
</dbReference>
<protein>
    <recommendedName>
        <fullName evidence="4">DUF4181 domain-containing protein</fullName>
    </recommendedName>
</protein>
<name>A0A4V1P025_9LACO</name>
<dbReference type="EMBL" id="MSSM01000035">
    <property type="protein sequence ID" value="RXT19040.1"/>
    <property type="molecule type" value="Genomic_DNA"/>
</dbReference>
<evidence type="ECO:0000313" key="2">
    <source>
        <dbReference type="EMBL" id="RXT19040.1"/>
    </source>
</evidence>
<dbReference type="AlphaFoldDB" id="A0A4V1P025"/>
<keyword evidence="1" id="KW-1133">Transmembrane helix</keyword>
<feature type="transmembrane region" description="Helical" evidence="1">
    <location>
        <begin position="45"/>
        <end position="64"/>
    </location>
</feature>
<evidence type="ECO:0000313" key="3">
    <source>
        <dbReference type="Proteomes" id="UP000290475"/>
    </source>
</evidence>
<dbReference type="Proteomes" id="UP000290475">
    <property type="component" value="Unassembled WGS sequence"/>
</dbReference>
<proteinExistence type="predicted"/>
<keyword evidence="1" id="KW-0812">Transmembrane</keyword>
<feature type="transmembrane region" description="Helical" evidence="1">
    <location>
        <begin position="76"/>
        <end position="96"/>
    </location>
</feature>
<feature type="transmembrane region" description="Helical" evidence="1">
    <location>
        <begin position="16"/>
        <end position="33"/>
    </location>
</feature>
<accession>A0A4V1P025</accession>
<evidence type="ECO:0000256" key="1">
    <source>
        <dbReference type="SAM" id="Phobius"/>
    </source>
</evidence>
<reference evidence="2 3" key="1">
    <citation type="submission" date="2017-01" db="EMBL/GenBank/DDBJ databases">
        <title>Lactobacillus chiayiensis sp. nov., a lactic acid bacterium isolated from compost.</title>
        <authorList>
            <person name="Huang C.-H."/>
        </authorList>
    </citation>
    <scope>NUCLEOTIDE SEQUENCE [LARGE SCALE GENOMIC DNA]</scope>
    <source>
        <strain evidence="3">chh01</strain>
    </source>
</reference>
<comment type="caution">
    <text evidence="2">The sequence shown here is derived from an EMBL/GenBank/DDBJ whole genome shotgun (WGS) entry which is preliminary data.</text>
</comment>
<keyword evidence="1" id="KW-0472">Membrane</keyword>
<evidence type="ECO:0008006" key="4">
    <source>
        <dbReference type="Google" id="ProtNLM"/>
    </source>
</evidence>
<gene>
    <name evidence="2" type="ORF">BVJ53_12530</name>
</gene>
<dbReference type="Pfam" id="PF20040">
    <property type="entry name" value="DUF6442"/>
    <property type="match status" value="1"/>
</dbReference>
<sequence>MRKMDEMERKFTDQTVKIGYTMMFLMLFTSAIFQRIKTGQWNFDFFVVVVVSVVQSACYQWFKYRVDRTDKEPSRFLYITIAIVSIIFTIGLIALMF</sequence>